<dbReference type="EMBL" id="JAVDYI010000001">
    <property type="protein sequence ID" value="MDR7359093.1"/>
    <property type="molecule type" value="Genomic_DNA"/>
</dbReference>
<dbReference type="SUPFAM" id="SSF55931">
    <property type="entry name" value="Glutamine synthetase/guanido kinase"/>
    <property type="match status" value="1"/>
</dbReference>
<dbReference type="Proteomes" id="UP001183817">
    <property type="component" value="Unassembled WGS sequence"/>
</dbReference>
<dbReference type="NCBIfam" id="TIGR02050">
    <property type="entry name" value="gshA_cyan_rel"/>
    <property type="match status" value="1"/>
</dbReference>
<dbReference type="NCBIfam" id="NF010041">
    <property type="entry name" value="PRK13517.1-1"/>
    <property type="match status" value="1"/>
</dbReference>
<dbReference type="EC" id="6.3.2.2" evidence="5"/>
<dbReference type="InterPro" id="IPR011793">
    <property type="entry name" value="YbdK"/>
</dbReference>
<dbReference type="InterPro" id="IPR006336">
    <property type="entry name" value="GCS2"/>
</dbReference>
<evidence type="ECO:0000256" key="4">
    <source>
        <dbReference type="ARBA" id="ARBA00048819"/>
    </source>
</evidence>
<dbReference type="Gene3D" id="3.30.590.20">
    <property type="match status" value="1"/>
</dbReference>
<protein>
    <recommendedName>
        <fullName evidence="5">Putative glutamate--cysteine ligase 2</fullName>
        <ecNumber evidence="5">6.3.2.2</ecNumber>
    </recommendedName>
    <alternativeName>
        <fullName evidence="5">Gamma-glutamylcysteine synthetase 2</fullName>
        <shortName evidence="5">GCS 2</shortName>
        <shortName evidence="5">Gamma-GCS 2</shortName>
    </alternativeName>
</protein>
<proteinExistence type="inferred from homology"/>
<dbReference type="PANTHER" id="PTHR36510:SF1">
    <property type="entry name" value="GLUTAMATE--CYSTEINE LIGASE 2-RELATED"/>
    <property type="match status" value="1"/>
</dbReference>
<evidence type="ECO:0000256" key="2">
    <source>
        <dbReference type="ARBA" id="ARBA00022741"/>
    </source>
</evidence>
<dbReference type="InterPro" id="IPR014746">
    <property type="entry name" value="Gln_synth/guanido_kin_cat_dom"/>
</dbReference>
<evidence type="ECO:0000256" key="3">
    <source>
        <dbReference type="ARBA" id="ARBA00022840"/>
    </source>
</evidence>
<evidence type="ECO:0000256" key="5">
    <source>
        <dbReference type="HAMAP-Rule" id="MF_01609"/>
    </source>
</evidence>
<comment type="catalytic activity">
    <reaction evidence="4 5">
        <text>L-cysteine + L-glutamate + ATP = gamma-L-glutamyl-L-cysteine + ADP + phosphate + H(+)</text>
        <dbReference type="Rhea" id="RHEA:13285"/>
        <dbReference type="ChEBI" id="CHEBI:15378"/>
        <dbReference type="ChEBI" id="CHEBI:29985"/>
        <dbReference type="ChEBI" id="CHEBI:30616"/>
        <dbReference type="ChEBI" id="CHEBI:35235"/>
        <dbReference type="ChEBI" id="CHEBI:43474"/>
        <dbReference type="ChEBI" id="CHEBI:58173"/>
        <dbReference type="ChEBI" id="CHEBI:456216"/>
        <dbReference type="EC" id="6.3.2.2"/>
    </reaction>
</comment>
<dbReference type="PANTHER" id="PTHR36510">
    <property type="entry name" value="GLUTAMATE--CYSTEINE LIGASE 2-RELATED"/>
    <property type="match status" value="1"/>
</dbReference>
<evidence type="ECO:0000313" key="7">
    <source>
        <dbReference type="Proteomes" id="UP001183817"/>
    </source>
</evidence>
<evidence type="ECO:0000256" key="1">
    <source>
        <dbReference type="ARBA" id="ARBA00022598"/>
    </source>
</evidence>
<dbReference type="GO" id="GO:0016874">
    <property type="term" value="F:ligase activity"/>
    <property type="evidence" value="ECO:0007669"/>
    <property type="project" value="UniProtKB-KW"/>
</dbReference>
<comment type="similarity">
    <text evidence="5">Belongs to the glutamate--cysteine ligase type 2 family. YbdK subfamily.</text>
</comment>
<dbReference type="HAMAP" id="MF_01609">
    <property type="entry name" value="Glu_cys_ligase_2"/>
    <property type="match status" value="1"/>
</dbReference>
<organism evidence="6 7">
    <name type="scientific">Paeniglutamicibacter sulfureus</name>
    <dbReference type="NCBI Taxonomy" id="43666"/>
    <lineage>
        <taxon>Bacteria</taxon>
        <taxon>Bacillati</taxon>
        <taxon>Actinomycetota</taxon>
        <taxon>Actinomycetes</taxon>
        <taxon>Micrococcales</taxon>
        <taxon>Micrococcaceae</taxon>
        <taxon>Paeniglutamicibacter</taxon>
    </lineage>
</organism>
<keyword evidence="2 5" id="KW-0547">Nucleotide-binding</keyword>
<sequence length="360" mass="38601">MSTFGIEEEFFLLHPETGLPADPDAATSAIIMGIKAGGNSTQTELLACQVETATPICSDGTTALASLREYRKELARTVQGLNLLPVGLGAAPLVRAGAAAIAYDDRYRAMHEFLPGISGEQYVSGLHVHVSIPDADAGVVALNALRPWLPLVLAIGSNSPFWRGADSGFASWRSIHYRRWSIQGIQPHFADAREYRTRMDTLLASDVVLDQGHIGWAARLSNRYPTIEVRIADAQLRAEDSVLLALIVRALVDTSLRAPAATEPLLSEVLDLAFWQAAKHGLTGNQVDPVTGRAISTKQLLVALLQLIGEALAVNGDTDFVQTGLERLARDGNGAQRQRASLRRGGLGQVISDAGEELTA</sequence>
<dbReference type="InterPro" id="IPR050141">
    <property type="entry name" value="GCL_type2/YbdK_subfam"/>
</dbReference>
<comment type="function">
    <text evidence="5">ATP-dependent carboxylate-amine ligase which exhibits weak glutamate--cysteine ligase activity.</text>
</comment>
<evidence type="ECO:0000313" key="6">
    <source>
        <dbReference type="EMBL" id="MDR7359093.1"/>
    </source>
</evidence>
<dbReference type="RefSeq" id="WP_264269604.1">
    <property type="nucleotide sequence ID" value="NZ_BAAAWO010000001.1"/>
</dbReference>
<gene>
    <name evidence="6" type="ORF">J2S64_002784</name>
</gene>
<keyword evidence="1 5" id="KW-0436">Ligase</keyword>
<accession>A0ABU2BKC3</accession>
<name>A0ABU2BKC3_9MICC</name>
<keyword evidence="3 5" id="KW-0067">ATP-binding</keyword>
<reference evidence="6 7" key="1">
    <citation type="submission" date="2023-07" db="EMBL/GenBank/DDBJ databases">
        <title>Sequencing the genomes of 1000 actinobacteria strains.</title>
        <authorList>
            <person name="Klenk H.-P."/>
        </authorList>
    </citation>
    <scope>NUCLEOTIDE SEQUENCE [LARGE SCALE GENOMIC DNA]</scope>
    <source>
        <strain evidence="6 7">DSM 20167</strain>
    </source>
</reference>
<comment type="caution">
    <text evidence="6">The sequence shown here is derived from an EMBL/GenBank/DDBJ whole genome shotgun (WGS) entry which is preliminary data.</text>
</comment>
<dbReference type="Pfam" id="PF04107">
    <property type="entry name" value="GCS2"/>
    <property type="match status" value="1"/>
</dbReference>
<keyword evidence="7" id="KW-1185">Reference proteome</keyword>